<gene>
    <name evidence="12" type="ORF">D9R08_08320</name>
</gene>
<feature type="domain" description="Magnesium chelatase subunit H N-terminal" evidence="11">
    <location>
        <begin position="11"/>
        <end position="170"/>
    </location>
</feature>
<dbReference type="GO" id="GO:0015979">
    <property type="term" value="P:photosynthesis"/>
    <property type="evidence" value="ECO:0007669"/>
    <property type="project" value="UniProtKB-KW"/>
</dbReference>
<evidence type="ECO:0000313" key="13">
    <source>
        <dbReference type="Proteomes" id="UP000281343"/>
    </source>
</evidence>
<dbReference type="RefSeq" id="WP_121897559.1">
    <property type="nucleotide sequence ID" value="NZ_RCNT01000003.1"/>
</dbReference>
<keyword evidence="6" id="KW-0067">ATP-binding</keyword>
<dbReference type="OrthoDB" id="9757976at2"/>
<dbReference type="EC" id="6.6.1.1" evidence="2"/>
<evidence type="ECO:0000256" key="5">
    <source>
        <dbReference type="ARBA" id="ARBA00022741"/>
    </source>
</evidence>
<dbReference type="CDD" id="cd10150">
    <property type="entry name" value="CobN_like"/>
    <property type="match status" value="1"/>
</dbReference>
<dbReference type="GO" id="GO:0016851">
    <property type="term" value="F:magnesium chelatase activity"/>
    <property type="evidence" value="ECO:0007669"/>
    <property type="project" value="UniProtKB-EC"/>
</dbReference>
<evidence type="ECO:0000256" key="8">
    <source>
        <dbReference type="ARBA" id="ARBA00023444"/>
    </source>
</evidence>
<evidence type="ECO:0000256" key="6">
    <source>
        <dbReference type="ARBA" id="ARBA00022840"/>
    </source>
</evidence>
<keyword evidence="3" id="KW-0602">Photosynthesis</keyword>
<evidence type="ECO:0000256" key="7">
    <source>
        <dbReference type="ARBA" id="ARBA00023171"/>
    </source>
</evidence>
<keyword evidence="7" id="KW-0149">Chlorophyll biosynthesis</keyword>
<comment type="similarity">
    <text evidence="1">Belongs to the Mg-chelatase subunit H family.</text>
</comment>
<protein>
    <recommendedName>
        <fullName evidence="2">magnesium chelatase</fullName>
        <ecNumber evidence="2">6.6.1.1</ecNumber>
    </recommendedName>
</protein>
<organism evidence="12 13">
    <name type="scientific">Rhodophyticola porphyridii</name>
    <dbReference type="NCBI Taxonomy" id="1852017"/>
    <lineage>
        <taxon>Bacteria</taxon>
        <taxon>Pseudomonadati</taxon>
        <taxon>Pseudomonadota</taxon>
        <taxon>Alphaproteobacteria</taxon>
        <taxon>Rhodobacterales</taxon>
        <taxon>Roseobacteraceae</taxon>
        <taxon>Rhodophyticola</taxon>
    </lineage>
</organism>
<evidence type="ECO:0000256" key="1">
    <source>
        <dbReference type="ARBA" id="ARBA00010851"/>
    </source>
</evidence>
<evidence type="ECO:0000259" key="11">
    <source>
        <dbReference type="Pfam" id="PF11965"/>
    </source>
</evidence>
<name>A0A3L9Y1Q6_9RHOB</name>
<comment type="pathway">
    <text evidence="8">Porphyrin-containing compound metabolism.</text>
</comment>
<evidence type="ECO:0000256" key="9">
    <source>
        <dbReference type="ARBA" id="ARBA00048693"/>
    </source>
</evidence>
<keyword evidence="13" id="KW-1185">Reference proteome</keyword>
<dbReference type="PANTHER" id="PTHR44119:SF1">
    <property type="entry name" value="MAGNESIUM-CHELATASE SUBUNIT CHLH, CHLOROPLASTIC"/>
    <property type="match status" value="1"/>
</dbReference>
<dbReference type="InterPro" id="IPR003672">
    <property type="entry name" value="CobN/Mg_chltase"/>
</dbReference>
<feature type="domain" description="CobN/magnesium chelatase" evidence="10">
    <location>
        <begin position="753"/>
        <end position="1162"/>
    </location>
</feature>
<evidence type="ECO:0000313" key="12">
    <source>
        <dbReference type="EMBL" id="RMA42774.1"/>
    </source>
</evidence>
<reference evidence="12 13" key="1">
    <citation type="submission" date="2018-10" db="EMBL/GenBank/DDBJ databases">
        <authorList>
            <person name="Jung H.S."/>
            <person name="Jeon C.O."/>
        </authorList>
    </citation>
    <scope>NUCLEOTIDE SEQUENCE [LARGE SCALE GENOMIC DNA]</scope>
    <source>
        <strain evidence="12 13">MA-7-27</strain>
    </source>
</reference>
<dbReference type="Pfam" id="PF11965">
    <property type="entry name" value="DUF3479"/>
    <property type="match status" value="1"/>
</dbReference>
<keyword evidence="5" id="KW-0547">Nucleotide-binding</keyword>
<dbReference type="GO" id="GO:0005524">
    <property type="term" value="F:ATP binding"/>
    <property type="evidence" value="ECO:0007669"/>
    <property type="project" value="UniProtKB-KW"/>
</dbReference>
<dbReference type="PANTHER" id="PTHR44119">
    <property type="entry name" value="MAGNESIUM-CHELATASE SUBUNIT CHLH, CHLOROPLASTIC"/>
    <property type="match status" value="1"/>
</dbReference>
<dbReference type="GO" id="GO:0015995">
    <property type="term" value="P:chlorophyll biosynthetic process"/>
    <property type="evidence" value="ECO:0007669"/>
    <property type="project" value="UniProtKB-KW"/>
</dbReference>
<proteinExistence type="inferred from homology"/>
<dbReference type="Pfam" id="PF02514">
    <property type="entry name" value="CobN-Mg_chel"/>
    <property type="match status" value="1"/>
</dbReference>
<sequence>MRDSGHIPGYRVVIVTLDSHAAGPAARVSERLADEFPGLSVSVHASAEWAENPDALEMARDAVRHGDLIVANLLFIEEHIQAILPDLEARRDACDAMIGLISASEIVSLTRMGELDMRKPSSGPMKLLKKLRGSAKPSASSGEKQMKMLRRLPKILKYIPGKAQDLRAWFLSMQYWLGGSDDNVEQMVRFLVGRYASDTAFKGAEAAAPIDYPDVGLYHPDLPGHHITTDAADLPQPEAPVATVGLLMMRSYILASDTAHYDGVIRQMQAAGLAVIPAFAGGLDGRPAIADYFTDGRIDALVSLTGFSLIGGPAYNDSDAAVAVLKDLDVPYVAAHPIEFQTLGQWGSSEGGLGPVETTMLIALPEIDGATCPTVFGGRHGADGCHGCNYNCPNKDNHKAMSPCLERIEALTRKVRKLAVLRRSDVRHRKLGIVLFGFPPNAGAIGTAAYLSVFESLYNTLHALKAEGYDLDPPATVDDLRHAILHGNAERYGQQANVAARIPADDIVAREPYLAELEAVWGPAPGKQQSDGGGVFVLGAEFGNVFVGVQPTFGYEGDPMRLLFEKGFAPTHAFSTFYRYLREDFGADVLLHFGMHGALEFMPGRQAGLGARDWPDRLIGDMPNVYLYASNNPSEATLAKRRSNAVTITHLTPPLAASGLYKGLSELKDSLTRWRGMPPDSPEREELAALIGTQAEAVDMADTDPDTLWLKLLETEDALIPDGLHVLGRAIDEAELQEHLRVMAETDPETRDRVEHLLRQQTELPALMRALEAHFIEPVPGGDLIRSPEVLPTGRNIHAFDPFRMPTAFALQDGAKQADRLLQAAGTLPRSVALVLWGSDNIKSDGGPISQALALMGATPRFDGYGRLSGADLIPLEQLGRPRIDVVMTLSGIFRDLLPLQTRMLAEAAYKAATAEEPTERNFVRAHALDYAEKMGVDMETAALRVFSNAEGAYGSNVNILVDSSAWDGEDELADAYEARKSFAYGRDGKAKKNAGLLQSALKDVDIAYQNLESVELGVTTVDHYFDTLGGISRAVKRAKGVEAPVFIGDQTRGEGKVRTLQDQVALETRSRSLNPKWFEGLLKHGHEGVRQIEAQVTNTLGWSATTGQVDPWVYQRLSETFVLDEEMRRRLAALNPQASARMANRLLEAHERDYWQPDEATLAALQAGADELEDTLEGLNVAAE</sequence>
<evidence type="ECO:0000256" key="3">
    <source>
        <dbReference type="ARBA" id="ARBA00022531"/>
    </source>
</evidence>
<evidence type="ECO:0000259" key="10">
    <source>
        <dbReference type="Pfam" id="PF02514"/>
    </source>
</evidence>
<dbReference type="NCBIfam" id="NF009942">
    <property type="entry name" value="PRK13405.1"/>
    <property type="match status" value="1"/>
</dbReference>
<dbReference type="AlphaFoldDB" id="A0A3L9Y1Q6"/>
<dbReference type="Proteomes" id="UP000281343">
    <property type="component" value="Unassembled WGS sequence"/>
</dbReference>
<evidence type="ECO:0000256" key="2">
    <source>
        <dbReference type="ARBA" id="ARBA00012825"/>
    </source>
</evidence>
<comment type="caution">
    <text evidence="12">The sequence shown here is derived from an EMBL/GenBank/DDBJ whole genome shotgun (WGS) entry which is preliminary data.</text>
</comment>
<dbReference type="InterPro" id="IPR022571">
    <property type="entry name" value="Mg_chelatase_H_N"/>
</dbReference>
<evidence type="ECO:0000256" key="4">
    <source>
        <dbReference type="ARBA" id="ARBA00022598"/>
    </source>
</evidence>
<keyword evidence="4" id="KW-0436">Ligase</keyword>
<dbReference type="EMBL" id="RCNT01000003">
    <property type="protein sequence ID" value="RMA42774.1"/>
    <property type="molecule type" value="Genomic_DNA"/>
</dbReference>
<comment type="catalytic activity">
    <reaction evidence="9">
        <text>protoporphyrin IX + Mg(2+) + ATP + H2O = Mg-protoporphyrin IX + ADP + phosphate + 3 H(+)</text>
        <dbReference type="Rhea" id="RHEA:13961"/>
        <dbReference type="ChEBI" id="CHEBI:15377"/>
        <dbReference type="ChEBI" id="CHEBI:15378"/>
        <dbReference type="ChEBI" id="CHEBI:18420"/>
        <dbReference type="ChEBI" id="CHEBI:30616"/>
        <dbReference type="ChEBI" id="CHEBI:43474"/>
        <dbReference type="ChEBI" id="CHEBI:57306"/>
        <dbReference type="ChEBI" id="CHEBI:60492"/>
        <dbReference type="ChEBI" id="CHEBI:456216"/>
        <dbReference type="EC" id="6.6.1.1"/>
    </reaction>
</comment>
<accession>A0A3L9Y1Q6</accession>